<gene>
    <name evidence="2" type="ORF">PINE0816_LOCUS21213</name>
</gene>
<evidence type="ECO:0000259" key="1">
    <source>
        <dbReference type="Pfam" id="PF01266"/>
    </source>
</evidence>
<dbReference type="Pfam" id="PF01266">
    <property type="entry name" value="DAO"/>
    <property type="match status" value="1"/>
</dbReference>
<dbReference type="Gene3D" id="3.50.50.60">
    <property type="entry name" value="FAD/NAD(P)-binding domain"/>
    <property type="match status" value="3"/>
</dbReference>
<proteinExistence type="predicted"/>
<dbReference type="SUPFAM" id="SSF51905">
    <property type="entry name" value="FAD/NAD(P)-binding domain"/>
    <property type="match status" value="1"/>
</dbReference>
<accession>A0A7S0CIY4</accession>
<dbReference type="EMBL" id="HBEL01045574">
    <property type="protein sequence ID" value="CAD8425053.1"/>
    <property type="molecule type" value="Transcribed_RNA"/>
</dbReference>
<dbReference type="InterPro" id="IPR006076">
    <property type="entry name" value="FAD-dep_OxRdtase"/>
</dbReference>
<dbReference type="PANTHER" id="PTHR13847">
    <property type="entry name" value="SARCOSINE DEHYDROGENASE-RELATED"/>
    <property type="match status" value="1"/>
</dbReference>
<evidence type="ECO:0000313" key="2">
    <source>
        <dbReference type="EMBL" id="CAD8425053.1"/>
    </source>
</evidence>
<organism evidence="2">
    <name type="scientific">Proboscia inermis</name>
    <dbReference type="NCBI Taxonomy" id="420281"/>
    <lineage>
        <taxon>Eukaryota</taxon>
        <taxon>Sar</taxon>
        <taxon>Stramenopiles</taxon>
        <taxon>Ochrophyta</taxon>
        <taxon>Bacillariophyta</taxon>
        <taxon>Coscinodiscophyceae</taxon>
        <taxon>Rhizosoleniophycidae</taxon>
        <taxon>Rhizosoleniales</taxon>
        <taxon>Rhizosoleniaceae</taxon>
        <taxon>Proboscia</taxon>
    </lineage>
</organism>
<dbReference type="AlphaFoldDB" id="A0A7S0CIY4"/>
<name>A0A7S0CIY4_9STRA</name>
<dbReference type="InterPro" id="IPR036188">
    <property type="entry name" value="FAD/NAD-bd_sf"/>
</dbReference>
<protein>
    <recommendedName>
        <fullName evidence="1">FAD dependent oxidoreductase domain-containing protein</fullName>
    </recommendedName>
</protein>
<sequence length="369" mass="39062">MLYQKIVIAGGGIIGNSIAYYLAKEHQTKCTIIDCAGIAPAASGKAGGFLARDWSDSNLLGELQRHSFDLHAEIASDLGEDIVEYRRLTCAMVAIDGIIREKPTGKKLQGVEWADLGVKGSQSMGGEDTIAQVHPKKLCDALFGYAQRTVGTELIRGRIVNAVMEDGSVAGVTLEDGSVVDADAVVVACGPWTHEAQSWFGSELEASADANSMEMYGTKYHSILVPSPRVLNQAVFFQGAGDPEVYPRPDGDAYITGFPESPVVVTDRPGKEQLIPEAISRLVAATKVVSSELGGIEPHTEQCCYLPTTVNGLPVIGKIPGVKKGGFVASGHSCWGILNGPATGQAVADLLIKGNASKIDLAPFDPRNR</sequence>
<dbReference type="PANTHER" id="PTHR13847:SF150">
    <property type="entry name" value="OXIDOREDUCTASE TDA3-RELATED"/>
    <property type="match status" value="1"/>
</dbReference>
<dbReference type="GO" id="GO:0005737">
    <property type="term" value="C:cytoplasm"/>
    <property type="evidence" value="ECO:0007669"/>
    <property type="project" value="TreeGrafter"/>
</dbReference>
<feature type="domain" description="FAD dependent oxidoreductase" evidence="1">
    <location>
        <begin position="5"/>
        <end position="350"/>
    </location>
</feature>
<reference evidence="2" key="1">
    <citation type="submission" date="2021-01" db="EMBL/GenBank/DDBJ databases">
        <authorList>
            <person name="Corre E."/>
            <person name="Pelletier E."/>
            <person name="Niang G."/>
            <person name="Scheremetjew M."/>
            <person name="Finn R."/>
            <person name="Kale V."/>
            <person name="Holt S."/>
            <person name="Cochrane G."/>
            <person name="Meng A."/>
            <person name="Brown T."/>
            <person name="Cohen L."/>
        </authorList>
    </citation>
    <scope>NUCLEOTIDE SEQUENCE</scope>
    <source>
        <strain evidence="2">CCAP1064/1</strain>
    </source>
</reference>